<dbReference type="GO" id="GO:0016020">
    <property type="term" value="C:membrane"/>
    <property type="evidence" value="ECO:0007669"/>
    <property type="project" value="UniProtKB-SubCell"/>
</dbReference>
<name>L1I6Y7_GUITC</name>
<dbReference type="SUPFAM" id="SSF81321">
    <property type="entry name" value="Family A G protein-coupled receptor-like"/>
    <property type="match status" value="1"/>
</dbReference>
<evidence type="ECO:0000313" key="9">
    <source>
        <dbReference type="EnsemblProtists" id="EKX32023"/>
    </source>
</evidence>
<feature type="compositionally biased region" description="Acidic residues" evidence="6">
    <location>
        <begin position="305"/>
        <end position="316"/>
    </location>
</feature>
<comment type="similarity">
    <text evidence="2">Belongs to the archaeal/bacterial/fungal opsin family.</text>
</comment>
<evidence type="ECO:0000256" key="2">
    <source>
        <dbReference type="ARBA" id="ARBA00008130"/>
    </source>
</evidence>
<dbReference type="HOGENOM" id="CLU_616028_0_0_1"/>
<dbReference type="GeneID" id="17288747"/>
<evidence type="ECO:0000256" key="5">
    <source>
        <dbReference type="ARBA" id="ARBA00023136"/>
    </source>
</evidence>
<feature type="transmembrane region" description="Helical" evidence="7">
    <location>
        <begin position="58"/>
        <end position="76"/>
    </location>
</feature>
<organism evidence="8">
    <name type="scientific">Guillardia theta (strain CCMP2712)</name>
    <name type="common">Cryptophyte</name>
    <dbReference type="NCBI Taxonomy" id="905079"/>
    <lineage>
        <taxon>Eukaryota</taxon>
        <taxon>Cryptophyceae</taxon>
        <taxon>Pyrenomonadales</taxon>
        <taxon>Geminigeraceae</taxon>
        <taxon>Guillardia</taxon>
    </lineage>
</organism>
<evidence type="ECO:0000256" key="4">
    <source>
        <dbReference type="ARBA" id="ARBA00022989"/>
    </source>
</evidence>
<sequence length="445" mass="49821">MSTSSVAYLRTPVVQALDWIGFISLGGTAAVLAYRLMNFKPPNKDILYFFGYREKGMISLYVNLFAAVAYYARITSHLSGDVGAATNIVLYKYFDYLITCPLLVGTKSKRGETFDLLTTLNLPYKITYAVYVQITIFTGFMSANTPPPATFLWFAFGMLLFSYTWFNIISLVQVRFIQYFAKKGNTTQSRRVSVASKAGFRNKNVRNPLQTALSTYFCIWMVYPVLWLLLKTKVIDQVTEHCINVVMDVLAKSMYGFALLRFQLLMDKASLEMSELKVTKSDLMEDFNAEKKKMRELRRRQQAEMEGEELSDDEEEAHGNSRQNQIKGGNHVSGTSSPISQEQLGMLLSQMTTMQQMSSPRQMAPIGQPASPLQASMMPGGMPNSFMSAPPPRMIDENAGNAPANWMSAQQVQQSAAGGVGGAQPNNWRQAFDDLDQGRGMSRDV</sequence>
<dbReference type="KEGG" id="gtt:GUITHDRAFT_148916"/>
<feature type="transmembrane region" description="Helical" evidence="7">
    <location>
        <begin position="19"/>
        <end position="37"/>
    </location>
</feature>
<evidence type="ECO:0000256" key="6">
    <source>
        <dbReference type="SAM" id="MobiDB-lite"/>
    </source>
</evidence>
<keyword evidence="10" id="KW-1185">Reference proteome</keyword>
<dbReference type="Proteomes" id="UP000011087">
    <property type="component" value="Unassembled WGS sequence"/>
</dbReference>
<feature type="transmembrane region" description="Helical" evidence="7">
    <location>
        <begin position="211"/>
        <end position="230"/>
    </location>
</feature>
<reference evidence="10" key="2">
    <citation type="submission" date="2012-11" db="EMBL/GenBank/DDBJ databases">
        <authorList>
            <person name="Kuo A."/>
            <person name="Curtis B.A."/>
            <person name="Tanifuji G."/>
            <person name="Burki F."/>
            <person name="Gruber A."/>
            <person name="Irimia M."/>
            <person name="Maruyama S."/>
            <person name="Arias M.C."/>
            <person name="Ball S.G."/>
            <person name="Gile G.H."/>
            <person name="Hirakawa Y."/>
            <person name="Hopkins J.F."/>
            <person name="Rensing S.A."/>
            <person name="Schmutz J."/>
            <person name="Symeonidi A."/>
            <person name="Elias M."/>
            <person name="Eveleigh R.J."/>
            <person name="Herman E.K."/>
            <person name="Klute M.J."/>
            <person name="Nakayama T."/>
            <person name="Obornik M."/>
            <person name="Reyes-Prieto A."/>
            <person name="Armbrust E.V."/>
            <person name="Aves S.J."/>
            <person name="Beiko R.G."/>
            <person name="Coutinho P."/>
            <person name="Dacks J.B."/>
            <person name="Durnford D.G."/>
            <person name="Fast N.M."/>
            <person name="Green B.R."/>
            <person name="Grisdale C."/>
            <person name="Hempe F."/>
            <person name="Henrissat B."/>
            <person name="Hoppner M.P."/>
            <person name="Ishida K.-I."/>
            <person name="Kim E."/>
            <person name="Koreny L."/>
            <person name="Kroth P.G."/>
            <person name="Liu Y."/>
            <person name="Malik S.-B."/>
            <person name="Maier U.G."/>
            <person name="McRose D."/>
            <person name="Mock T."/>
            <person name="Neilson J.A."/>
            <person name="Onodera N.T."/>
            <person name="Poole A.M."/>
            <person name="Pritham E.J."/>
            <person name="Richards T.A."/>
            <person name="Rocap G."/>
            <person name="Roy S.W."/>
            <person name="Sarai C."/>
            <person name="Schaack S."/>
            <person name="Shirato S."/>
            <person name="Slamovits C.H."/>
            <person name="Spencer D.F."/>
            <person name="Suzuki S."/>
            <person name="Worden A.Z."/>
            <person name="Zauner S."/>
            <person name="Barry K."/>
            <person name="Bell C."/>
            <person name="Bharti A.K."/>
            <person name="Crow J.A."/>
            <person name="Grimwood J."/>
            <person name="Kramer R."/>
            <person name="Lindquist E."/>
            <person name="Lucas S."/>
            <person name="Salamov A."/>
            <person name="McFadden G.I."/>
            <person name="Lane C.E."/>
            <person name="Keeling P.J."/>
            <person name="Gray M.W."/>
            <person name="Grigoriev I.V."/>
            <person name="Archibald J.M."/>
        </authorList>
    </citation>
    <scope>NUCLEOTIDE SEQUENCE</scope>
    <source>
        <strain evidence="10">CCMP2712</strain>
    </source>
</reference>
<dbReference type="EMBL" id="JH993218">
    <property type="protein sequence ID" value="EKX32023.1"/>
    <property type="molecule type" value="Genomic_DNA"/>
</dbReference>
<dbReference type="AlphaFoldDB" id="L1I6Y7"/>
<keyword evidence="5 7" id="KW-0472">Membrane</keyword>
<evidence type="ECO:0000256" key="7">
    <source>
        <dbReference type="SAM" id="Phobius"/>
    </source>
</evidence>
<feature type="region of interest" description="Disordered" evidence="6">
    <location>
        <begin position="408"/>
        <end position="445"/>
    </location>
</feature>
<keyword evidence="3 7" id="KW-0812">Transmembrane</keyword>
<feature type="compositionally biased region" description="Polar residues" evidence="6">
    <location>
        <begin position="320"/>
        <end position="338"/>
    </location>
</feature>
<dbReference type="EnsemblProtists" id="EKX32023">
    <property type="protein sequence ID" value="EKX32023"/>
    <property type="gene ID" value="GUITHDRAFT_148916"/>
</dbReference>
<protein>
    <submittedName>
        <fullName evidence="8 9">Uncharacterized protein</fullName>
    </submittedName>
</protein>
<dbReference type="RefSeq" id="XP_005819003.1">
    <property type="nucleotide sequence ID" value="XM_005818946.1"/>
</dbReference>
<dbReference type="InterPro" id="IPR001425">
    <property type="entry name" value="Arc/bac/fun_rhodopsins"/>
</dbReference>
<reference evidence="8 10" key="1">
    <citation type="journal article" date="2012" name="Nature">
        <title>Algal genomes reveal evolutionary mosaicism and the fate of nucleomorphs.</title>
        <authorList>
            <consortium name="DOE Joint Genome Institute"/>
            <person name="Curtis B.A."/>
            <person name="Tanifuji G."/>
            <person name="Burki F."/>
            <person name="Gruber A."/>
            <person name="Irimia M."/>
            <person name="Maruyama S."/>
            <person name="Arias M.C."/>
            <person name="Ball S.G."/>
            <person name="Gile G.H."/>
            <person name="Hirakawa Y."/>
            <person name="Hopkins J.F."/>
            <person name="Kuo A."/>
            <person name="Rensing S.A."/>
            <person name="Schmutz J."/>
            <person name="Symeonidi A."/>
            <person name="Elias M."/>
            <person name="Eveleigh R.J."/>
            <person name="Herman E.K."/>
            <person name="Klute M.J."/>
            <person name="Nakayama T."/>
            <person name="Obornik M."/>
            <person name="Reyes-Prieto A."/>
            <person name="Armbrust E.V."/>
            <person name="Aves S.J."/>
            <person name="Beiko R.G."/>
            <person name="Coutinho P."/>
            <person name="Dacks J.B."/>
            <person name="Durnford D.G."/>
            <person name="Fast N.M."/>
            <person name="Green B.R."/>
            <person name="Grisdale C.J."/>
            <person name="Hempel F."/>
            <person name="Henrissat B."/>
            <person name="Hoppner M.P."/>
            <person name="Ishida K."/>
            <person name="Kim E."/>
            <person name="Koreny L."/>
            <person name="Kroth P.G."/>
            <person name="Liu Y."/>
            <person name="Malik S.B."/>
            <person name="Maier U.G."/>
            <person name="McRose D."/>
            <person name="Mock T."/>
            <person name="Neilson J.A."/>
            <person name="Onodera N.T."/>
            <person name="Poole A.M."/>
            <person name="Pritham E.J."/>
            <person name="Richards T.A."/>
            <person name="Rocap G."/>
            <person name="Roy S.W."/>
            <person name="Sarai C."/>
            <person name="Schaack S."/>
            <person name="Shirato S."/>
            <person name="Slamovits C.H."/>
            <person name="Spencer D.F."/>
            <person name="Suzuki S."/>
            <person name="Worden A.Z."/>
            <person name="Zauner S."/>
            <person name="Barry K."/>
            <person name="Bell C."/>
            <person name="Bharti A.K."/>
            <person name="Crow J.A."/>
            <person name="Grimwood J."/>
            <person name="Kramer R."/>
            <person name="Lindquist E."/>
            <person name="Lucas S."/>
            <person name="Salamov A."/>
            <person name="McFadden G.I."/>
            <person name="Lane C.E."/>
            <person name="Keeling P.J."/>
            <person name="Gray M.W."/>
            <person name="Grigoriev I.V."/>
            <person name="Archibald J.M."/>
        </authorList>
    </citation>
    <scope>NUCLEOTIDE SEQUENCE</scope>
    <source>
        <strain evidence="8 10">CCMP2712</strain>
    </source>
</reference>
<proteinExistence type="inferred from homology"/>
<feature type="transmembrane region" description="Helical" evidence="7">
    <location>
        <begin position="126"/>
        <end position="145"/>
    </location>
</feature>
<dbReference type="Pfam" id="PF01036">
    <property type="entry name" value="Bac_rhodopsin"/>
    <property type="match status" value="1"/>
</dbReference>
<reference evidence="9" key="3">
    <citation type="submission" date="2016-03" db="UniProtKB">
        <authorList>
            <consortium name="EnsemblProtists"/>
        </authorList>
    </citation>
    <scope>IDENTIFICATION</scope>
</reference>
<evidence type="ECO:0000256" key="1">
    <source>
        <dbReference type="ARBA" id="ARBA00004141"/>
    </source>
</evidence>
<keyword evidence="4 7" id="KW-1133">Transmembrane helix</keyword>
<evidence type="ECO:0000256" key="3">
    <source>
        <dbReference type="ARBA" id="ARBA00022692"/>
    </source>
</evidence>
<feature type="region of interest" description="Disordered" evidence="6">
    <location>
        <begin position="295"/>
        <end position="338"/>
    </location>
</feature>
<evidence type="ECO:0000313" key="10">
    <source>
        <dbReference type="Proteomes" id="UP000011087"/>
    </source>
</evidence>
<comment type="subcellular location">
    <subcellularLocation>
        <location evidence="1">Membrane</location>
        <topology evidence="1">Multi-pass membrane protein</topology>
    </subcellularLocation>
</comment>
<feature type="transmembrane region" description="Helical" evidence="7">
    <location>
        <begin position="88"/>
        <end position="105"/>
    </location>
</feature>
<evidence type="ECO:0000313" key="8">
    <source>
        <dbReference type="EMBL" id="EKX32023.1"/>
    </source>
</evidence>
<feature type="transmembrane region" description="Helical" evidence="7">
    <location>
        <begin position="151"/>
        <end position="172"/>
    </location>
</feature>
<accession>L1I6Y7</accession>
<gene>
    <name evidence="8" type="ORF">GUITHDRAFT_148916</name>
</gene>
<dbReference type="SMART" id="SM01021">
    <property type="entry name" value="Bac_rhodopsin"/>
    <property type="match status" value="1"/>
</dbReference>
<feature type="compositionally biased region" description="Low complexity" evidence="6">
    <location>
        <begin position="408"/>
        <end position="417"/>
    </location>
</feature>
<dbReference type="Gene3D" id="1.20.1070.10">
    <property type="entry name" value="Rhodopsin 7-helix transmembrane proteins"/>
    <property type="match status" value="1"/>
</dbReference>
<dbReference type="PaxDb" id="55529-EKX32023"/>